<dbReference type="Proteomes" id="UP000198923">
    <property type="component" value="Unassembled WGS sequence"/>
</dbReference>
<protein>
    <submittedName>
        <fullName evidence="2">Uncharacterized protein</fullName>
    </submittedName>
</protein>
<feature type="region of interest" description="Disordered" evidence="1">
    <location>
        <begin position="1"/>
        <end position="202"/>
    </location>
</feature>
<keyword evidence="3" id="KW-1185">Reference proteome</keyword>
<feature type="compositionally biased region" description="Basic and acidic residues" evidence="1">
    <location>
        <begin position="1"/>
        <end position="11"/>
    </location>
</feature>
<sequence length="253" mass="27640">MWGRAKAEDPARWGWKKRPTASPTPCTGARRRPSATPRAAPRRPRCSTPSASATRPASTTSGSLSCPEVAATKRMPALFSSAASRRLSRPPVSDSRTGWPRHPATARAQHRQPVPLRLIGPGQQRPIPRRRPLLPRRHSRPTPETPARSPPAPPRTPPPAPAPLPASPRPPDERATRPPANRSTRHMTPTPEVWTTGAPSMADTLTLPMPPFAFTGSAARRHSCCPQAQSRRCHHLRTRHAHGPVAAKPWPRI</sequence>
<proteinExistence type="predicted"/>
<dbReference type="EMBL" id="FNCN01000002">
    <property type="protein sequence ID" value="SDG20590.1"/>
    <property type="molecule type" value="Genomic_DNA"/>
</dbReference>
<feature type="compositionally biased region" description="Basic residues" evidence="1">
    <location>
        <begin position="127"/>
        <end position="140"/>
    </location>
</feature>
<accession>A0A1G7SEF2</accession>
<evidence type="ECO:0000313" key="3">
    <source>
        <dbReference type="Proteomes" id="UP000198923"/>
    </source>
</evidence>
<feature type="compositionally biased region" description="Low complexity" evidence="1">
    <location>
        <begin position="46"/>
        <end position="63"/>
    </location>
</feature>
<feature type="compositionally biased region" description="Pro residues" evidence="1">
    <location>
        <begin position="148"/>
        <end position="169"/>
    </location>
</feature>
<dbReference type="AlphaFoldDB" id="A0A1G7SEF2"/>
<organism evidence="2 3">
    <name type="scientific">Sinosporangium album</name>
    <dbReference type="NCBI Taxonomy" id="504805"/>
    <lineage>
        <taxon>Bacteria</taxon>
        <taxon>Bacillati</taxon>
        <taxon>Actinomycetota</taxon>
        <taxon>Actinomycetes</taxon>
        <taxon>Streptosporangiales</taxon>
        <taxon>Streptosporangiaceae</taxon>
        <taxon>Sinosporangium</taxon>
    </lineage>
</organism>
<name>A0A1G7SEF2_9ACTN</name>
<reference evidence="2 3" key="1">
    <citation type="submission" date="2016-10" db="EMBL/GenBank/DDBJ databases">
        <authorList>
            <person name="de Groot N.N."/>
        </authorList>
    </citation>
    <scope>NUCLEOTIDE SEQUENCE [LARGE SCALE GENOMIC DNA]</scope>
    <source>
        <strain evidence="2 3">CPCC 201354</strain>
    </source>
</reference>
<evidence type="ECO:0000313" key="2">
    <source>
        <dbReference type="EMBL" id="SDG20590.1"/>
    </source>
</evidence>
<evidence type="ECO:0000256" key="1">
    <source>
        <dbReference type="SAM" id="MobiDB-lite"/>
    </source>
</evidence>
<feature type="compositionally biased region" description="Low complexity" evidence="1">
    <location>
        <begin position="76"/>
        <end position="91"/>
    </location>
</feature>
<gene>
    <name evidence="2" type="ORF">SAMN05421505_102249</name>
</gene>